<keyword evidence="4" id="KW-1185">Reference proteome</keyword>
<dbReference type="PANTHER" id="PTHR43072">
    <property type="entry name" value="N-ACETYLTRANSFERASE"/>
    <property type="match status" value="1"/>
</dbReference>
<evidence type="ECO:0000256" key="1">
    <source>
        <dbReference type="SAM" id="MobiDB-lite"/>
    </source>
</evidence>
<dbReference type="Pfam" id="PF13420">
    <property type="entry name" value="Acetyltransf_4"/>
    <property type="match status" value="1"/>
</dbReference>
<dbReference type="Gene3D" id="3.40.630.30">
    <property type="match status" value="1"/>
</dbReference>
<feature type="region of interest" description="Disordered" evidence="1">
    <location>
        <begin position="168"/>
        <end position="189"/>
    </location>
</feature>
<dbReference type="InterPro" id="IPR000182">
    <property type="entry name" value="GNAT_dom"/>
</dbReference>
<dbReference type="PROSITE" id="PS51186">
    <property type="entry name" value="GNAT"/>
    <property type="match status" value="1"/>
</dbReference>
<sequence length="189" mass="20396">MSVVALRSATRADIAAITAIYADAVRHGTASYELEPPGEAEMAARFDALAAKSYPYLVAESPSGLLGYAYAGPFRPRPAYRFMVEDSIYMAAEARGKGIGRLLLAMLIEETGKLGFRQMTAVIGDGIHNVPSLRLHAQLGFRHMGVLEGSGFKQGRWLDTVFMQLSMNGGNSTDPDPGSLPERNFRAGI</sequence>
<name>A0A1L3SY62_9HYPH</name>
<dbReference type="EMBL" id="CP018171">
    <property type="protein sequence ID" value="APH74284.1"/>
    <property type="molecule type" value="Genomic_DNA"/>
</dbReference>
<proteinExistence type="predicted"/>
<dbReference type="PANTHER" id="PTHR43072:SF8">
    <property type="entry name" value="ACYLTRANSFERASE FABY-RELATED"/>
    <property type="match status" value="1"/>
</dbReference>
<dbReference type="STRING" id="1670800.BSQ44_25155"/>
<evidence type="ECO:0000313" key="4">
    <source>
        <dbReference type="Proteomes" id="UP000182840"/>
    </source>
</evidence>
<reference evidence="4" key="1">
    <citation type="submission" date="2016-11" db="EMBL/GenBank/DDBJ databases">
        <title>Mesorhizobium oceanicum sp. nov., isolated from deep seawater in South China Sea.</title>
        <authorList>
            <person name="Fu G.-Y."/>
        </authorList>
    </citation>
    <scope>NUCLEOTIDE SEQUENCE [LARGE SCALE GENOMIC DNA]</scope>
    <source>
        <strain evidence="4">B7</strain>
    </source>
</reference>
<feature type="domain" description="N-acetyltransferase" evidence="2">
    <location>
        <begin position="4"/>
        <end position="168"/>
    </location>
</feature>
<dbReference type="KEGG" id="meso:BSQ44_25155"/>
<organism evidence="3 4">
    <name type="scientific">Aquibium oceanicum</name>
    <dbReference type="NCBI Taxonomy" id="1670800"/>
    <lineage>
        <taxon>Bacteria</taxon>
        <taxon>Pseudomonadati</taxon>
        <taxon>Pseudomonadota</taxon>
        <taxon>Alphaproteobacteria</taxon>
        <taxon>Hyphomicrobiales</taxon>
        <taxon>Phyllobacteriaceae</taxon>
        <taxon>Aquibium</taxon>
    </lineage>
</organism>
<dbReference type="GO" id="GO:0016747">
    <property type="term" value="F:acyltransferase activity, transferring groups other than amino-acyl groups"/>
    <property type="evidence" value="ECO:0007669"/>
    <property type="project" value="InterPro"/>
</dbReference>
<dbReference type="OrthoDB" id="5459937at2"/>
<gene>
    <name evidence="3" type="ORF">BSQ44_25155</name>
</gene>
<dbReference type="RefSeq" id="WP_072607739.1">
    <property type="nucleotide sequence ID" value="NZ_CP018171.1"/>
</dbReference>
<dbReference type="SUPFAM" id="SSF55729">
    <property type="entry name" value="Acyl-CoA N-acyltransferases (Nat)"/>
    <property type="match status" value="1"/>
</dbReference>
<keyword evidence="3" id="KW-0808">Transferase</keyword>
<dbReference type="Proteomes" id="UP000182840">
    <property type="component" value="Chromosome"/>
</dbReference>
<evidence type="ECO:0000259" key="2">
    <source>
        <dbReference type="PROSITE" id="PS51186"/>
    </source>
</evidence>
<accession>A0A1L3SY62</accession>
<evidence type="ECO:0000313" key="3">
    <source>
        <dbReference type="EMBL" id="APH74284.1"/>
    </source>
</evidence>
<dbReference type="CDD" id="cd04301">
    <property type="entry name" value="NAT_SF"/>
    <property type="match status" value="1"/>
</dbReference>
<protein>
    <submittedName>
        <fullName evidence="3">GNAT family N-acetyltransferase</fullName>
    </submittedName>
</protein>
<dbReference type="InterPro" id="IPR016181">
    <property type="entry name" value="Acyl_CoA_acyltransferase"/>
</dbReference>
<dbReference type="AlphaFoldDB" id="A0A1L3SY62"/>